<protein>
    <submittedName>
        <fullName evidence="1">Uncharacterized protein</fullName>
    </submittedName>
</protein>
<keyword evidence="2" id="KW-1185">Reference proteome</keyword>
<dbReference type="AlphaFoldDB" id="A0AAN8F1P3"/>
<evidence type="ECO:0000313" key="1">
    <source>
        <dbReference type="EMBL" id="KAK5970537.1"/>
    </source>
</evidence>
<gene>
    <name evidence="1" type="ORF">GCK32_018945</name>
</gene>
<sequence>KGQLSNAVMRRLLLENTVSLSKDMDLLTSTLKHVEGCSYISCSRRVRKIGSQFFSLAKALKSGLLSQMRRDFKLNRRKDEKEEKQTTR</sequence>
<dbReference type="Proteomes" id="UP001331761">
    <property type="component" value="Unassembled WGS sequence"/>
</dbReference>
<name>A0AAN8F1P3_TRICO</name>
<dbReference type="EMBL" id="WIXE01018860">
    <property type="protein sequence ID" value="KAK5970537.1"/>
    <property type="molecule type" value="Genomic_DNA"/>
</dbReference>
<proteinExistence type="predicted"/>
<evidence type="ECO:0000313" key="2">
    <source>
        <dbReference type="Proteomes" id="UP001331761"/>
    </source>
</evidence>
<accession>A0AAN8F1P3</accession>
<comment type="caution">
    <text evidence="1">The sequence shown here is derived from an EMBL/GenBank/DDBJ whole genome shotgun (WGS) entry which is preliminary data.</text>
</comment>
<organism evidence="1 2">
    <name type="scientific">Trichostrongylus colubriformis</name>
    <name type="common">Black scour worm</name>
    <dbReference type="NCBI Taxonomy" id="6319"/>
    <lineage>
        <taxon>Eukaryota</taxon>
        <taxon>Metazoa</taxon>
        <taxon>Ecdysozoa</taxon>
        <taxon>Nematoda</taxon>
        <taxon>Chromadorea</taxon>
        <taxon>Rhabditida</taxon>
        <taxon>Rhabditina</taxon>
        <taxon>Rhabditomorpha</taxon>
        <taxon>Strongyloidea</taxon>
        <taxon>Trichostrongylidae</taxon>
        <taxon>Trichostrongylus</taxon>
    </lineage>
</organism>
<reference evidence="1 2" key="1">
    <citation type="submission" date="2019-10" db="EMBL/GenBank/DDBJ databases">
        <title>Assembly and Annotation for the nematode Trichostrongylus colubriformis.</title>
        <authorList>
            <person name="Martin J."/>
        </authorList>
    </citation>
    <scope>NUCLEOTIDE SEQUENCE [LARGE SCALE GENOMIC DNA]</scope>
    <source>
        <strain evidence="1">G859</strain>
        <tissue evidence="1">Whole worm</tissue>
    </source>
</reference>
<feature type="non-terminal residue" evidence="1">
    <location>
        <position position="1"/>
    </location>
</feature>